<evidence type="ECO:0000256" key="3">
    <source>
        <dbReference type="SAM" id="Phobius"/>
    </source>
</evidence>
<reference evidence="4" key="1">
    <citation type="submission" date="2011-08" db="EMBL/GenBank/DDBJ databases">
        <authorList>
            <consortium name="The Broad Institute Genome Sequencing Platform"/>
            <person name="Earl A."/>
            <person name="Ward D."/>
            <person name="Feldgarden M."/>
            <person name="Gevers D."/>
            <person name="Sizova M."/>
            <person name="Hazen A."/>
            <person name="Epstein S."/>
            <person name="Young S.K."/>
            <person name="Zeng Q."/>
            <person name="Gargeya S."/>
            <person name="Fitzgerald M."/>
            <person name="Haas B."/>
            <person name="Abouelleil A."/>
            <person name="Alvarado L."/>
            <person name="Arachchi H.M."/>
            <person name="Berlin A."/>
            <person name="Brown A."/>
            <person name="Chapman S.B."/>
            <person name="Chen Z."/>
            <person name="Dunbar C."/>
            <person name="Freedman E."/>
            <person name="Gearin G."/>
            <person name="Gellesch M."/>
            <person name="Goldberg J."/>
            <person name="Griggs A."/>
            <person name="Gujja S."/>
            <person name="Heiman D."/>
            <person name="Howarth C."/>
            <person name="Larson L."/>
            <person name="Lui A."/>
            <person name="MacDonald P.J.P."/>
            <person name="Montmayeur A."/>
            <person name="Murphy C."/>
            <person name="Neiman D."/>
            <person name="Pearson M."/>
            <person name="Priest M."/>
            <person name="Roberts A."/>
            <person name="Saif S."/>
            <person name="Shea T."/>
            <person name="Shenoy N."/>
            <person name="Sisk P."/>
            <person name="Stolte C."/>
            <person name="Sykes S."/>
            <person name="Wortman J."/>
            <person name="Nusbaum C."/>
            <person name="Birren B."/>
        </authorList>
    </citation>
    <scope>NUCLEOTIDE SEQUENCE [LARGE SCALE GENOMIC DNA]</scope>
    <source>
        <strain evidence="4">ACB1</strain>
    </source>
</reference>
<dbReference type="EMBL" id="AFZC02000003">
    <property type="protein sequence ID" value="EHL12723.1"/>
    <property type="molecule type" value="Genomic_DNA"/>
</dbReference>
<keyword evidence="2" id="KW-0175">Coiled coil</keyword>
<feature type="coiled-coil region" evidence="2">
    <location>
        <begin position="255"/>
        <end position="303"/>
    </location>
</feature>
<dbReference type="STRING" id="796943.HMPREF9625_00277"/>
<proteinExistence type="predicted"/>
<sequence>MKYDITLERIANCYYNLGLERARLRDLSGAAELLKKALHYDKYQREARNLLGLIFFEMGEVADALVQWVISMNLLPEDNLADYYLDEIQRKPAILRICSDNVKRYNQALDYAQHNNEDLAVFQLNQVIADSPNYVKAHILLALLYMKRSDWVKAGKSLYLVLKIDRNNPKALVLMDIVKKNTGRAEIEQNRLKNVFSHRKMTDDDVLIPQEIKQLSPWSVSLLLVLGAVIGLFVYYLMMLPAGIRSANTKNNQELISYTEKLDAANQKLSNMEEQNSKLQKDYDEAKASLDRYENQNASFMAQYQSLVNINNALSTGDILTAADAYIKLDPSSITDESLQNMLSSVKSQMEGNVFQRLQELGTAAWNSGKTEEALRYYSLSVQIRREAENLFLLARLQQTMGNTAEANQNFDAVVGEFPGSPYAERARSARGY</sequence>
<evidence type="ECO:0000313" key="5">
    <source>
        <dbReference type="Proteomes" id="UP000018461"/>
    </source>
</evidence>
<dbReference type="RefSeq" id="WP_009534146.1">
    <property type="nucleotide sequence ID" value="NZ_KE148312.1"/>
</dbReference>
<dbReference type="PATRIC" id="fig|796943.3.peg.666"/>
<evidence type="ECO:0008006" key="6">
    <source>
        <dbReference type="Google" id="ProtNLM"/>
    </source>
</evidence>
<evidence type="ECO:0000256" key="1">
    <source>
        <dbReference type="PROSITE-ProRule" id="PRU00339"/>
    </source>
</evidence>
<dbReference type="SUPFAM" id="SSF48452">
    <property type="entry name" value="TPR-like"/>
    <property type="match status" value="2"/>
</dbReference>
<organism evidence="4 5">
    <name type="scientific">Oribacterium parvum ACB1</name>
    <dbReference type="NCBI Taxonomy" id="796943"/>
    <lineage>
        <taxon>Bacteria</taxon>
        <taxon>Bacillati</taxon>
        <taxon>Bacillota</taxon>
        <taxon>Clostridia</taxon>
        <taxon>Lachnospirales</taxon>
        <taxon>Lachnospiraceae</taxon>
        <taxon>Oribacterium</taxon>
    </lineage>
</organism>
<dbReference type="Proteomes" id="UP000018461">
    <property type="component" value="Unassembled WGS sequence"/>
</dbReference>
<protein>
    <recommendedName>
        <fullName evidence="6">Tetratricopeptide repeat-like domain-containing protein</fullName>
    </recommendedName>
</protein>
<keyword evidence="3" id="KW-0812">Transmembrane</keyword>
<name>G9WLR8_9FIRM</name>
<reference evidence="4" key="2">
    <citation type="submission" date="2013-03" db="EMBL/GenBank/DDBJ databases">
        <title>The Genome Sequence of Oribacterium sp. ACB1.</title>
        <authorList>
            <consortium name="The Broad Institute Genomics Platform"/>
            <consortium name="The Broad Institute Genome Sequencing Center for Infectious Disease"/>
            <person name="Earl A."/>
            <person name="Ward D."/>
            <person name="Feldgarden M."/>
            <person name="Gevers D."/>
            <person name="Sizova M."/>
            <person name="Hazen A."/>
            <person name="Epstein S."/>
            <person name="Walker B."/>
            <person name="Young S."/>
            <person name="Zeng Q."/>
            <person name="Gargeya S."/>
            <person name="Fitzgerald M."/>
            <person name="Haas B."/>
            <person name="Abouelleil A."/>
            <person name="Allen A.W."/>
            <person name="Alvarado L."/>
            <person name="Arachchi H.M."/>
            <person name="Berlin A.M."/>
            <person name="Chapman S.B."/>
            <person name="Gainer-Dewar J."/>
            <person name="Goldberg J."/>
            <person name="Griggs A."/>
            <person name="Gujja S."/>
            <person name="Hansen M."/>
            <person name="Howarth C."/>
            <person name="Imamovic A."/>
            <person name="Ireland A."/>
            <person name="Larimer J."/>
            <person name="McCowan C."/>
            <person name="Murphy C."/>
            <person name="Pearson M."/>
            <person name="Poon T.W."/>
            <person name="Priest M."/>
            <person name="Roberts A."/>
            <person name="Saif S."/>
            <person name="Shea T."/>
            <person name="Sisk P."/>
            <person name="Sykes S."/>
            <person name="Wortman J."/>
            <person name="Nusbaum C."/>
            <person name="Birren B."/>
        </authorList>
    </citation>
    <scope>NUCLEOTIDE SEQUENCE [LARGE SCALE GENOMIC DNA]</scope>
    <source>
        <strain evidence="4">ACB1</strain>
    </source>
</reference>
<evidence type="ECO:0000313" key="4">
    <source>
        <dbReference type="EMBL" id="EHL12723.1"/>
    </source>
</evidence>
<dbReference type="InterPro" id="IPR011990">
    <property type="entry name" value="TPR-like_helical_dom_sf"/>
</dbReference>
<accession>G9WLR8</accession>
<dbReference type="Pfam" id="PF13174">
    <property type="entry name" value="TPR_6"/>
    <property type="match status" value="1"/>
</dbReference>
<evidence type="ECO:0000256" key="2">
    <source>
        <dbReference type="SAM" id="Coils"/>
    </source>
</evidence>
<dbReference type="HOGENOM" id="CLU_045944_0_0_9"/>
<keyword evidence="3" id="KW-1133">Transmembrane helix</keyword>
<keyword evidence="5" id="KW-1185">Reference proteome</keyword>
<dbReference type="PROSITE" id="PS50005">
    <property type="entry name" value="TPR"/>
    <property type="match status" value="1"/>
</dbReference>
<keyword evidence="3" id="KW-0472">Membrane</keyword>
<dbReference type="Pfam" id="PF13432">
    <property type="entry name" value="TPR_16"/>
    <property type="match status" value="2"/>
</dbReference>
<gene>
    <name evidence="4" type="ORF">HMPREF9625_00277</name>
</gene>
<feature type="repeat" description="TPR" evidence="1">
    <location>
        <begin position="11"/>
        <end position="44"/>
    </location>
</feature>
<dbReference type="Gene3D" id="1.25.40.10">
    <property type="entry name" value="Tetratricopeptide repeat domain"/>
    <property type="match status" value="3"/>
</dbReference>
<comment type="caution">
    <text evidence="4">The sequence shown here is derived from an EMBL/GenBank/DDBJ whole genome shotgun (WGS) entry which is preliminary data.</text>
</comment>
<dbReference type="SMART" id="SM00028">
    <property type="entry name" value="TPR"/>
    <property type="match status" value="4"/>
</dbReference>
<keyword evidence="1" id="KW-0802">TPR repeat</keyword>
<dbReference type="InterPro" id="IPR019734">
    <property type="entry name" value="TPR_rpt"/>
</dbReference>
<feature type="transmembrane region" description="Helical" evidence="3">
    <location>
        <begin position="218"/>
        <end position="238"/>
    </location>
</feature>
<dbReference type="AlphaFoldDB" id="G9WLR8"/>